<proteinExistence type="predicted"/>
<dbReference type="Proteomes" id="UP000308600">
    <property type="component" value="Unassembled WGS sequence"/>
</dbReference>
<evidence type="ECO:0000313" key="2">
    <source>
        <dbReference type="Proteomes" id="UP000308600"/>
    </source>
</evidence>
<reference evidence="1 2" key="1">
    <citation type="journal article" date="2019" name="Nat. Ecol. Evol.">
        <title>Megaphylogeny resolves global patterns of mushroom evolution.</title>
        <authorList>
            <person name="Varga T."/>
            <person name="Krizsan K."/>
            <person name="Foldi C."/>
            <person name="Dima B."/>
            <person name="Sanchez-Garcia M."/>
            <person name="Sanchez-Ramirez S."/>
            <person name="Szollosi G.J."/>
            <person name="Szarkandi J.G."/>
            <person name="Papp V."/>
            <person name="Albert L."/>
            <person name="Andreopoulos W."/>
            <person name="Angelini C."/>
            <person name="Antonin V."/>
            <person name="Barry K.W."/>
            <person name="Bougher N.L."/>
            <person name="Buchanan P."/>
            <person name="Buyck B."/>
            <person name="Bense V."/>
            <person name="Catcheside P."/>
            <person name="Chovatia M."/>
            <person name="Cooper J."/>
            <person name="Damon W."/>
            <person name="Desjardin D."/>
            <person name="Finy P."/>
            <person name="Geml J."/>
            <person name="Haridas S."/>
            <person name="Hughes K."/>
            <person name="Justo A."/>
            <person name="Karasinski D."/>
            <person name="Kautmanova I."/>
            <person name="Kiss B."/>
            <person name="Kocsube S."/>
            <person name="Kotiranta H."/>
            <person name="LaButti K.M."/>
            <person name="Lechner B.E."/>
            <person name="Liimatainen K."/>
            <person name="Lipzen A."/>
            <person name="Lukacs Z."/>
            <person name="Mihaltcheva S."/>
            <person name="Morgado L.N."/>
            <person name="Niskanen T."/>
            <person name="Noordeloos M.E."/>
            <person name="Ohm R.A."/>
            <person name="Ortiz-Santana B."/>
            <person name="Ovrebo C."/>
            <person name="Racz N."/>
            <person name="Riley R."/>
            <person name="Savchenko A."/>
            <person name="Shiryaev A."/>
            <person name="Soop K."/>
            <person name="Spirin V."/>
            <person name="Szebenyi C."/>
            <person name="Tomsovsky M."/>
            <person name="Tulloss R.E."/>
            <person name="Uehling J."/>
            <person name="Grigoriev I.V."/>
            <person name="Vagvolgyi C."/>
            <person name="Papp T."/>
            <person name="Martin F.M."/>
            <person name="Miettinen O."/>
            <person name="Hibbett D.S."/>
            <person name="Nagy L.G."/>
        </authorList>
    </citation>
    <scope>NUCLEOTIDE SEQUENCE [LARGE SCALE GENOMIC DNA]</scope>
    <source>
        <strain evidence="1 2">NL-1719</strain>
    </source>
</reference>
<gene>
    <name evidence="1" type="ORF">BDN72DRAFT_863251</name>
</gene>
<protein>
    <submittedName>
        <fullName evidence="1">Uncharacterized protein</fullName>
    </submittedName>
</protein>
<dbReference type="EMBL" id="ML208620">
    <property type="protein sequence ID" value="TFK61910.1"/>
    <property type="molecule type" value="Genomic_DNA"/>
</dbReference>
<evidence type="ECO:0000313" key="1">
    <source>
        <dbReference type="EMBL" id="TFK61910.1"/>
    </source>
</evidence>
<accession>A0ACD3A919</accession>
<keyword evidence="2" id="KW-1185">Reference proteome</keyword>
<sequence length="640" mass="71915">MGRGRVTSRKKPTGKVEQRARSESEEESDRDRGHSPVNSAGEEDEESSEDESDSPESGDLRDDLHQALGEFKFGGRFASRKKFSAAPDPHLEIEGVGSITLPLSERDAKRIAAFVEPPPPRGKKKAKKETRSEWEVDASKVSLEESSWKTYLDKKVLLFLWEDLGIEVLCQFRLSKLLLQGTGSDDLSIGDADDQQPKGMFATVVILLPSAHTGGEILFSHPEWAETKFDISKSSTSTNALAWYPGVEHSSDPLTSGYRLALVYHAIHIPREGPKPSLPDTETCTRNLQRVLRKWNRNKYPPIMEDQDEEDQDDMLVYILDDYRADRKLEHGITCLTNQDAYKVMNTQSVAEENGFVALLGNIELVVTGFPEDTHYRDYHRSRKRNRHRCDYSFLCGGGDDVSDDGGAGHDADDMEMEEENERSLQVKVMVEVGGGSLGAIELEIEEDHIVQKNPFNNVAPDERKFDGDRRVRCAGNQLEFRYHRTALILLKEEKADEFLFDCYGLSYVFRELNNTEDSESSADIRKLASMAAKRLDPQSESEEDIESFAKIALDWEDLPMLADICKREYDIGIVGFANYTEGIKVFSFASMRPILEACLAHVNTREGLKLVRSISELSLPTKGGGAWCRDKLKALGASK</sequence>
<name>A0ACD3A919_9AGAR</name>
<organism evidence="1 2">
    <name type="scientific">Pluteus cervinus</name>
    <dbReference type="NCBI Taxonomy" id="181527"/>
    <lineage>
        <taxon>Eukaryota</taxon>
        <taxon>Fungi</taxon>
        <taxon>Dikarya</taxon>
        <taxon>Basidiomycota</taxon>
        <taxon>Agaricomycotina</taxon>
        <taxon>Agaricomycetes</taxon>
        <taxon>Agaricomycetidae</taxon>
        <taxon>Agaricales</taxon>
        <taxon>Pluteineae</taxon>
        <taxon>Pluteaceae</taxon>
        <taxon>Pluteus</taxon>
    </lineage>
</organism>